<protein>
    <submittedName>
        <fullName evidence="1">Uncharacterized protein</fullName>
    </submittedName>
</protein>
<gene>
    <name evidence="1" type="ORF">J2Z37_005056</name>
</gene>
<dbReference type="EMBL" id="JAGGKT010000036">
    <property type="protein sequence ID" value="MBP1935036.1"/>
    <property type="molecule type" value="Genomic_DNA"/>
</dbReference>
<reference evidence="1 2" key="1">
    <citation type="submission" date="2021-03" db="EMBL/GenBank/DDBJ databases">
        <title>Genomic Encyclopedia of Type Strains, Phase IV (KMG-IV): sequencing the most valuable type-strain genomes for metagenomic binning, comparative biology and taxonomic classification.</title>
        <authorList>
            <person name="Goeker M."/>
        </authorList>
    </citation>
    <scope>NUCLEOTIDE SEQUENCE [LARGE SCALE GENOMIC DNA]</scope>
    <source>
        <strain evidence="1 2">DSM 24738</strain>
    </source>
</reference>
<dbReference type="Proteomes" id="UP001519343">
    <property type="component" value="Unassembled WGS sequence"/>
</dbReference>
<name>A0ABS4GXR2_9BACL</name>
<accession>A0ABS4GXR2</accession>
<organism evidence="1 2">
    <name type="scientific">Ammoniphilus resinae</name>
    <dbReference type="NCBI Taxonomy" id="861532"/>
    <lineage>
        <taxon>Bacteria</taxon>
        <taxon>Bacillati</taxon>
        <taxon>Bacillota</taxon>
        <taxon>Bacilli</taxon>
        <taxon>Bacillales</taxon>
        <taxon>Paenibacillaceae</taxon>
        <taxon>Aneurinibacillus group</taxon>
        <taxon>Ammoniphilus</taxon>
    </lineage>
</organism>
<evidence type="ECO:0000313" key="1">
    <source>
        <dbReference type="EMBL" id="MBP1935036.1"/>
    </source>
</evidence>
<proteinExistence type="predicted"/>
<evidence type="ECO:0000313" key="2">
    <source>
        <dbReference type="Proteomes" id="UP001519343"/>
    </source>
</evidence>
<comment type="caution">
    <text evidence="1">The sequence shown here is derived from an EMBL/GenBank/DDBJ whole genome shotgun (WGS) entry which is preliminary data.</text>
</comment>
<keyword evidence="2" id="KW-1185">Reference proteome</keyword>
<sequence length="31" mass="3967">MIIRVGLWNRIPKHIRYRWLVALYYEQHGRK</sequence>